<evidence type="ECO:0000256" key="3">
    <source>
        <dbReference type="ARBA" id="ARBA00010217"/>
    </source>
</evidence>
<keyword evidence="10" id="KW-0472">Membrane</keyword>
<evidence type="ECO:0000256" key="5">
    <source>
        <dbReference type="ARBA" id="ARBA00022692"/>
    </source>
</evidence>
<dbReference type="InterPro" id="IPR001245">
    <property type="entry name" value="Ser-Thr/Tyr_kinase_cat_dom"/>
</dbReference>
<dbReference type="Pfam" id="PF07714">
    <property type="entry name" value="PK_Tyr_Ser-Thr"/>
    <property type="match status" value="1"/>
</dbReference>
<dbReference type="GO" id="GO:0004672">
    <property type="term" value="F:protein kinase activity"/>
    <property type="evidence" value="ECO:0007669"/>
    <property type="project" value="InterPro"/>
</dbReference>
<comment type="similarity">
    <text evidence="2">In the N-terminal section; belongs to the leguminous lectin family.</text>
</comment>
<comment type="similarity">
    <text evidence="3">In the C-terminal section; belongs to the protein kinase superfamily. Ser/Thr protein kinase family.</text>
</comment>
<proteinExistence type="inferred from homology"/>
<dbReference type="PROSITE" id="PS50011">
    <property type="entry name" value="PROTEIN_KINASE_DOM"/>
    <property type="match status" value="1"/>
</dbReference>
<dbReference type="AlphaFoldDB" id="A0A6A6N9G9"/>
<evidence type="ECO:0000256" key="1">
    <source>
        <dbReference type="ARBA" id="ARBA00004251"/>
    </source>
</evidence>
<keyword evidence="9" id="KW-1133">Transmembrane helix</keyword>
<dbReference type="InterPro" id="IPR050528">
    <property type="entry name" value="L-type_Lectin-RKs"/>
</dbReference>
<name>A0A6A6N9G9_HEVBR</name>
<keyword evidence="4" id="KW-1003">Cell membrane</keyword>
<dbReference type="FunFam" id="1.10.510.10:FF:000240">
    <property type="entry name" value="Lectin-domain containing receptor kinase A4.3"/>
    <property type="match status" value="1"/>
</dbReference>
<evidence type="ECO:0000256" key="8">
    <source>
        <dbReference type="ARBA" id="ARBA00022840"/>
    </source>
</evidence>
<keyword evidence="12" id="KW-0325">Glycoprotein</keyword>
<dbReference type="InterPro" id="IPR011009">
    <property type="entry name" value="Kinase-like_dom_sf"/>
</dbReference>
<evidence type="ECO:0000256" key="10">
    <source>
        <dbReference type="ARBA" id="ARBA00023136"/>
    </source>
</evidence>
<keyword evidence="6" id="KW-0732">Signal</keyword>
<feature type="domain" description="Protein kinase" evidence="13">
    <location>
        <begin position="1"/>
        <end position="181"/>
    </location>
</feature>
<evidence type="ECO:0000313" key="15">
    <source>
        <dbReference type="Proteomes" id="UP000467840"/>
    </source>
</evidence>
<evidence type="ECO:0000256" key="11">
    <source>
        <dbReference type="ARBA" id="ARBA00023170"/>
    </source>
</evidence>
<keyword evidence="7" id="KW-0547">Nucleotide-binding</keyword>
<evidence type="ECO:0000256" key="4">
    <source>
        <dbReference type="ARBA" id="ARBA00022475"/>
    </source>
</evidence>
<comment type="subcellular location">
    <subcellularLocation>
        <location evidence="1">Cell membrane</location>
        <topology evidence="1">Single-pass type I membrane protein</topology>
    </subcellularLocation>
</comment>
<dbReference type="EMBL" id="JAAGAX010000003">
    <property type="protein sequence ID" value="KAF2321226.1"/>
    <property type="molecule type" value="Genomic_DNA"/>
</dbReference>
<dbReference type="InterPro" id="IPR000719">
    <property type="entry name" value="Prot_kinase_dom"/>
</dbReference>
<accession>A0A6A6N9G9</accession>
<evidence type="ECO:0000256" key="12">
    <source>
        <dbReference type="ARBA" id="ARBA00023180"/>
    </source>
</evidence>
<dbReference type="Gene3D" id="1.10.510.10">
    <property type="entry name" value="Transferase(Phosphotransferase) domain 1"/>
    <property type="match status" value="2"/>
</dbReference>
<dbReference type="SUPFAM" id="SSF56112">
    <property type="entry name" value="Protein kinase-like (PK-like)"/>
    <property type="match status" value="1"/>
</dbReference>
<keyword evidence="11" id="KW-0675">Receptor</keyword>
<evidence type="ECO:0000256" key="2">
    <source>
        <dbReference type="ARBA" id="ARBA00008536"/>
    </source>
</evidence>
<evidence type="ECO:0000256" key="7">
    <source>
        <dbReference type="ARBA" id="ARBA00022741"/>
    </source>
</evidence>
<evidence type="ECO:0000256" key="6">
    <source>
        <dbReference type="ARBA" id="ARBA00022729"/>
    </source>
</evidence>
<evidence type="ECO:0000313" key="14">
    <source>
        <dbReference type="EMBL" id="KAF2321226.1"/>
    </source>
</evidence>
<evidence type="ECO:0000259" key="13">
    <source>
        <dbReference type="PROSITE" id="PS50011"/>
    </source>
</evidence>
<comment type="caution">
    <text evidence="14">The sequence shown here is derived from an EMBL/GenBank/DDBJ whole genome shotgun (WGS) entry which is preliminary data.</text>
</comment>
<dbReference type="Pfam" id="PF00069">
    <property type="entry name" value="Pkinase"/>
    <property type="match status" value="1"/>
</dbReference>
<keyword evidence="15" id="KW-1185">Reference proteome</keyword>
<dbReference type="PANTHER" id="PTHR27007">
    <property type="match status" value="1"/>
</dbReference>
<dbReference type="GO" id="GO:0002229">
    <property type="term" value="P:defense response to oomycetes"/>
    <property type="evidence" value="ECO:0007669"/>
    <property type="project" value="UniProtKB-ARBA"/>
</dbReference>
<reference evidence="14 15" key="1">
    <citation type="journal article" date="2020" name="Mol. Plant">
        <title>The Chromosome-Based Rubber Tree Genome Provides New Insights into Spurge Genome Evolution and Rubber Biosynthesis.</title>
        <authorList>
            <person name="Liu J."/>
            <person name="Shi C."/>
            <person name="Shi C.C."/>
            <person name="Li W."/>
            <person name="Zhang Q.J."/>
            <person name="Zhang Y."/>
            <person name="Li K."/>
            <person name="Lu H.F."/>
            <person name="Shi C."/>
            <person name="Zhu S.T."/>
            <person name="Xiao Z.Y."/>
            <person name="Nan H."/>
            <person name="Yue Y."/>
            <person name="Zhu X.G."/>
            <person name="Wu Y."/>
            <person name="Hong X.N."/>
            <person name="Fan G.Y."/>
            <person name="Tong Y."/>
            <person name="Zhang D."/>
            <person name="Mao C.L."/>
            <person name="Liu Y.L."/>
            <person name="Hao S.J."/>
            <person name="Liu W.Q."/>
            <person name="Lv M.Q."/>
            <person name="Zhang H.B."/>
            <person name="Liu Y."/>
            <person name="Hu-Tang G.R."/>
            <person name="Wang J.P."/>
            <person name="Wang J.H."/>
            <person name="Sun Y.H."/>
            <person name="Ni S.B."/>
            <person name="Chen W.B."/>
            <person name="Zhang X.C."/>
            <person name="Jiao Y.N."/>
            <person name="Eichler E.E."/>
            <person name="Li G.H."/>
            <person name="Liu X."/>
            <person name="Gao L.Z."/>
        </authorList>
    </citation>
    <scope>NUCLEOTIDE SEQUENCE [LARGE SCALE GENOMIC DNA]</scope>
    <source>
        <strain evidence="15">cv. GT1</strain>
        <tissue evidence="14">Leaf</tissue>
    </source>
</reference>
<protein>
    <recommendedName>
        <fullName evidence="13">Protein kinase domain-containing protein</fullName>
    </recommendedName>
</protein>
<dbReference type="Proteomes" id="UP000467840">
    <property type="component" value="Chromosome 10"/>
</dbReference>
<keyword evidence="5" id="KW-0812">Transmembrane</keyword>
<sequence>MGWCHEQDEYLLVYEYMPKGSLHDHLFGNRRTLPWNVRYSTALALASALKYLHEVQSHVFVNTQLRTQRSNPVGTPGYVAPEFRRDGRATTQSDMYSFGVVALEIACGVRNFRNNNDHRQLLKDVWQKYKAGKILDASDKRLKKEFDPKEIECLMIVGLWCVHPTANDRPTAGRVIQYLNFQAPLPNLPPALHDPEFLSNSDINGRNTQ</sequence>
<dbReference type="GO" id="GO:0005524">
    <property type="term" value="F:ATP binding"/>
    <property type="evidence" value="ECO:0007669"/>
    <property type="project" value="UniProtKB-KW"/>
</dbReference>
<evidence type="ECO:0000256" key="9">
    <source>
        <dbReference type="ARBA" id="ARBA00022989"/>
    </source>
</evidence>
<organism evidence="14 15">
    <name type="scientific">Hevea brasiliensis</name>
    <name type="common">Para rubber tree</name>
    <name type="synonym">Siphonia brasiliensis</name>
    <dbReference type="NCBI Taxonomy" id="3981"/>
    <lineage>
        <taxon>Eukaryota</taxon>
        <taxon>Viridiplantae</taxon>
        <taxon>Streptophyta</taxon>
        <taxon>Embryophyta</taxon>
        <taxon>Tracheophyta</taxon>
        <taxon>Spermatophyta</taxon>
        <taxon>Magnoliopsida</taxon>
        <taxon>eudicotyledons</taxon>
        <taxon>Gunneridae</taxon>
        <taxon>Pentapetalae</taxon>
        <taxon>rosids</taxon>
        <taxon>fabids</taxon>
        <taxon>Malpighiales</taxon>
        <taxon>Euphorbiaceae</taxon>
        <taxon>Crotonoideae</taxon>
        <taxon>Micrandreae</taxon>
        <taxon>Hevea</taxon>
    </lineage>
</organism>
<gene>
    <name evidence="14" type="ORF">GH714_035760</name>
</gene>
<dbReference type="GO" id="GO:0005886">
    <property type="term" value="C:plasma membrane"/>
    <property type="evidence" value="ECO:0007669"/>
    <property type="project" value="UniProtKB-SubCell"/>
</dbReference>
<keyword evidence="8" id="KW-0067">ATP-binding</keyword>